<dbReference type="PANTHER" id="PTHR11136">
    <property type="entry name" value="FOLYLPOLYGLUTAMATE SYNTHASE-RELATED"/>
    <property type="match status" value="1"/>
</dbReference>
<name>A0A511W8Z2_9BACI</name>
<dbReference type="PANTHER" id="PTHR11136:SF0">
    <property type="entry name" value="DIHYDROFOLATE SYNTHETASE-RELATED"/>
    <property type="match status" value="1"/>
</dbReference>
<keyword evidence="10" id="KW-0479">Metal-binding</keyword>
<evidence type="ECO:0000256" key="5">
    <source>
        <dbReference type="ARBA" id="ARBA00011245"/>
    </source>
</evidence>
<evidence type="ECO:0000256" key="15">
    <source>
        <dbReference type="ARBA" id="ARBA00030592"/>
    </source>
</evidence>
<proteinExistence type="inferred from homology"/>
<dbReference type="GO" id="GO:0046656">
    <property type="term" value="P:folic acid biosynthetic process"/>
    <property type="evidence" value="ECO:0007669"/>
    <property type="project" value="UniProtKB-KW"/>
</dbReference>
<dbReference type="GO" id="GO:0008841">
    <property type="term" value="F:dihydrofolate synthase activity"/>
    <property type="evidence" value="ECO:0007669"/>
    <property type="project" value="UniProtKB-EC"/>
</dbReference>
<gene>
    <name evidence="21" type="primary">folC</name>
    <name evidence="21" type="ORF">AHA02nite_15880</name>
</gene>
<dbReference type="InterPro" id="IPR004101">
    <property type="entry name" value="Mur_ligase_C"/>
</dbReference>
<comment type="pathway">
    <text evidence="2">Cofactor biosynthesis; tetrahydrofolate biosynthesis; 7,8-dihydrofolate from 2-amino-4-hydroxy-6-hydroxymethyl-7,8-dihydropteridine diphosphate and 4-aminobenzoate: step 2/2.</text>
</comment>
<reference evidence="21 22" key="1">
    <citation type="submission" date="2019-07" db="EMBL/GenBank/DDBJ databases">
        <title>Whole genome shotgun sequence of Alkalibacillus haloalkaliphilus NBRC 103110.</title>
        <authorList>
            <person name="Hosoyama A."/>
            <person name="Uohara A."/>
            <person name="Ohji S."/>
            <person name="Ichikawa N."/>
        </authorList>
    </citation>
    <scope>NUCLEOTIDE SEQUENCE [LARGE SCALE GENOMIC DNA]</scope>
    <source>
        <strain evidence="21 22">NBRC 103110</strain>
    </source>
</reference>
<dbReference type="EC" id="6.3.2.17" evidence="7"/>
<sequence>MHVWGNSCFINYKYDELWVKLMNEQEAINWIHKQLKFGIKPGLNRVETLLQKVGDPHKQLKTIHIAGTNGKGSTTTFLREILQQQDFKVGAFTSPYIEIFNERISINGQPIPAKDLVKLVVQVRPICEELAGTEDGAPTEFEIITVMAFMYFVEQSVDYAIIEVGLGGRLDSTNVITPVVSVITTIGYDHIHILGDTVEEITYEKAGIIKPSTPVISGVKQVEAQNIIEKRSRDHQTSVLQLGNDFKNNIVNTNSDEQCFTFEWGNVKFADITMSMKGFHQIDNASLAIQSYLTIATIEEFPVQAESIYKGIHNAYWPGRFEMIQKGPDVILDGAHNVEAIKTLVTTVNSRYERANVTVLCSFIQNKPINEMLSILSKNYNNIALTTFDFFNNYGYYELKEKYENGNVKVEEDWKKAYNSTLEALEADEVLVVTGSLYFISEVKKALKENN</sequence>
<accession>A0A511W8Z2</accession>
<evidence type="ECO:0000256" key="16">
    <source>
        <dbReference type="ARBA" id="ARBA00047493"/>
    </source>
</evidence>
<comment type="catalytic activity">
    <reaction evidence="17">
        <text>7,8-dihydropteroate + L-glutamate + ATP = 7,8-dihydrofolate + ADP + phosphate + H(+)</text>
        <dbReference type="Rhea" id="RHEA:23584"/>
        <dbReference type="ChEBI" id="CHEBI:15378"/>
        <dbReference type="ChEBI" id="CHEBI:17839"/>
        <dbReference type="ChEBI" id="CHEBI:29985"/>
        <dbReference type="ChEBI" id="CHEBI:30616"/>
        <dbReference type="ChEBI" id="CHEBI:43474"/>
        <dbReference type="ChEBI" id="CHEBI:57451"/>
        <dbReference type="ChEBI" id="CHEBI:456216"/>
        <dbReference type="EC" id="6.3.2.12"/>
    </reaction>
</comment>
<dbReference type="Proteomes" id="UP000321440">
    <property type="component" value="Unassembled WGS sequence"/>
</dbReference>
<dbReference type="NCBIfam" id="TIGR01499">
    <property type="entry name" value="folC"/>
    <property type="match status" value="1"/>
</dbReference>
<dbReference type="Pfam" id="PF08245">
    <property type="entry name" value="Mur_ligase_M"/>
    <property type="match status" value="1"/>
</dbReference>
<dbReference type="Gene3D" id="3.90.190.20">
    <property type="entry name" value="Mur ligase, C-terminal domain"/>
    <property type="match status" value="1"/>
</dbReference>
<comment type="catalytic activity">
    <reaction evidence="16">
        <text>(6S)-5,6,7,8-tetrahydrofolyl-(gamma-L-Glu)(n) + L-glutamate + ATP = (6S)-5,6,7,8-tetrahydrofolyl-(gamma-L-Glu)(n+1) + ADP + phosphate + H(+)</text>
        <dbReference type="Rhea" id="RHEA:10580"/>
        <dbReference type="Rhea" id="RHEA-COMP:14738"/>
        <dbReference type="Rhea" id="RHEA-COMP:14740"/>
        <dbReference type="ChEBI" id="CHEBI:15378"/>
        <dbReference type="ChEBI" id="CHEBI:29985"/>
        <dbReference type="ChEBI" id="CHEBI:30616"/>
        <dbReference type="ChEBI" id="CHEBI:43474"/>
        <dbReference type="ChEBI" id="CHEBI:141005"/>
        <dbReference type="ChEBI" id="CHEBI:456216"/>
        <dbReference type="EC" id="6.3.2.17"/>
    </reaction>
</comment>
<comment type="similarity">
    <text evidence="4 18">Belongs to the folylpolyglutamate synthase family.</text>
</comment>
<dbReference type="Gene3D" id="3.40.1190.10">
    <property type="entry name" value="Mur-like, catalytic domain"/>
    <property type="match status" value="1"/>
</dbReference>
<dbReference type="AlphaFoldDB" id="A0A511W8Z2"/>
<keyword evidence="9 18" id="KW-0436">Ligase</keyword>
<evidence type="ECO:0000256" key="17">
    <source>
        <dbReference type="ARBA" id="ARBA00049161"/>
    </source>
</evidence>
<evidence type="ECO:0000256" key="18">
    <source>
        <dbReference type="PIRNR" id="PIRNR001563"/>
    </source>
</evidence>
<dbReference type="InterPro" id="IPR036565">
    <property type="entry name" value="Mur-like_cat_sf"/>
</dbReference>
<dbReference type="GO" id="GO:0005737">
    <property type="term" value="C:cytoplasm"/>
    <property type="evidence" value="ECO:0007669"/>
    <property type="project" value="TreeGrafter"/>
</dbReference>
<evidence type="ECO:0000256" key="14">
    <source>
        <dbReference type="ARBA" id="ARBA00022909"/>
    </source>
</evidence>
<evidence type="ECO:0000256" key="11">
    <source>
        <dbReference type="ARBA" id="ARBA00022741"/>
    </source>
</evidence>
<dbReference type="Pfam" id="PF02875">
    <property type="entry name" value="Mur_ligase_C"/>
    <property type="match status" value="1"/>
</dbReference>
<feature type="domain" description="Mur ligase C-terminal" evidence="19">
    <location>
        <begin position="319"/>
        <end position="436"/>
    </location>
</feature>
<comment type="subunit">
    <text evidence="5">Monomer.</text>
</comment>
<evidence type="ECO:0000313" key="22">
    <source>
        <dbReference type="Proteomes" id="UP000321440"/>
    </source>
</evidence>
<dbReference type="InterPro" id="IPR036615">
    <property type="entry name" value="Mur_ligase_C_dom_sf"/>
</dbReference>
<dbReference type="InterPro" id="IPR001645">
    <property type="entry name" value="Folylpolyglutamate_synth"/>
</dbReference>
<feature type="domain" description="Mur ligase central" evidence="20">
    <location>
        <begin position="65"/>
        <end position="289"/>
    </location>
</feature>
<dbReference type="EMBL" id="BJYA01000011">
    <property type="protein sequence ID" value="GEN45812.1"/>
    <property type="molecule type" value="Genomic_DNA"/>
</dbReference>
<keyword evidence="13" id="KW-0460">Magnesium</keyword>
<evidence type="ECO:0000256" key="3">
    <source>
        <dbReference type="ARBA" id="ARBA00005150"/>
    </source>
</evidence>
<evidence type="ECO:0000313" key="21">
    <source>
        <dbReference type="EMBL" id="GEN45812.1"/>
    </source>
</evidence>
<comment type="caution">
    <text evidence="21">The sequence shown here is derived from an EMBL/GenBank/DDBJ whole genome shotgun (WGS) entry which is preliminary data.</text>
</comment>
<protein>
    <recommendedName>
        <fullName evidence="8">Dihydrofolate synthase/folylpolyglutamate synthase</fullName>
        <ecNumber evidence="6">6.3.2.12</ecNumber>
        <ecNumber evidence="7">6.3.2.17</ecNumber>
    </recommendedName>
    <alternativeName>
        <fullName evidence="15">Tetrahydrofolylpolyglutamate synthase</fullName>
    </alternativeName>
</protein>
<evidence type="ECO:0000256" key="10">
    <source>
        <dbReference type="ARBA" id="ARBA00022723"/>
    </source>
</evidence>
<dbReference type="PIRSF" id="PIRSF001563">
    <property type="entry name" value="Folylpolyglu_synth"/>
    <property type="match status" value="1"/>
</dbReference>
<evidence type="ECO:0000256" key="8">
    <source>
        <dbReference type="ARBA" id="ARBA00019357"/>
    </source>
</evidence>
<dbReference type="FunFam" id="3.40.1190.10:FF:000004">
    <property type="entry name" value="Dihydrofolate synthase/folylpolyglutamate synthase"/>
    <property type="match status" value="1"/>
</dbReference>
<evidence type="ECO:0000256" key="12">
    <source>
        <dbReference type="ARBA" id="ARBA00022840"/>
    </source>
</evidence>
<dbReference type="SUPFAM" id="SSF53244">
    <property type="entry name" value="MurD-like peptide ligases, peptide-binding domain"/>
    <property type="match status" value="1"/>
</dbReference>
<evidence type="ECO:0000256" key="6">
    <source>
        <dbReference type="ARBA" id="ARBA00013023"/>
    </source>
</evidence>
<evidence type="ECO:0000259" key="20">
    <source>
        <dbReference type="Pfam" id="PF08245"/>
    </source>
</evidence>
<dbReference type="InterPro" id="IPR013221">
    <property type="entry name" value="Mur_ligase_cen"/>
</dbReference>
<evidence type="ECO:0000256" key="1">
    <source>
        <dbReference type="ARBA" id="ARBA00001946"/>
    </source>
</evidence>
<evidence type="ECO:0000256" key="4">
    <source>
        <dbReference type="ARBA" id="ARBA00008276"/>
    </source>
</evidence>
<keyword evidence="22" id="KW-1185">Reference proteome</keyword>
<evidence type="ECO:0000256" key="2">
    <source>
        <dbReference type="ARBA" id="ARBA00004799"/>
    </source>
</evidence>
<dbReference type="GO" id="GO:0005524">
    <property type="term" value="F:ATP binding"/>
    <property type="evidence" value="ECO:0007669"/>
    <property type="project" value="UniProtKB-KW"/>
</dbReference>
<evidence type="ECO:0000256" key="7">
    <source>
        <dbReference type="ARBA" id="ARBA00013025"/>
    </source>
</evidence>
<comment type="cofactor">
    <cofactor evidence="1">
        <name>Mg(2+)</name>
        <dbReference type="ChEBI" id="CHEBI:18420"/>
    </cofactor>
</comment>
<dbReference type="InterPro" id="IPR018109">
    <property type="entry name" value="Folylpolyglutamate_synth_CS"/>
</dbReference>
<dbReference type="EC" id="6.3.2.12" evidence="6"/>
<dbReference type="GO" id="GO:0046872">
    <property type="term" value="F:metal ion binding"/>
    <property type="evidence" value="ECO:0007669"/>
    <property type="project" value="UniProtKB-KW"/>
</dbReference>
<evidence type="ECO:0000256" key="9">
    <source>
        <dbReference type="ARBA" id="ARBA00022598"/>
    </source>
</evidence>
<organism evidence="21 22">
    <name type="scientific">Alkalibacillus haloalkaliphilus</name>
    <dbReference type="NCBI Taxonomy" id="94136"/>
    <lineage>
        <taxon>Bacteria</taxon>
        <taxon>Bacillati</taxon>
        <taxon>Bacillota</taxon>
        <taxon>Bacilli</taxon>
        <taxon>Bacillales</taxon>
        <taxon>Bacillaceae</taxon>
        <taxon>Alkalibacillus</taxon>
    </lineage>
</organism>
<dbReference type="SUPFAM" id="SSF53623">
    <property type="entry name" value="MurD-like peptide ligases, catalytic domain"/>
    <property type="match status" value="1"/>
</dbReference>
<comment type="pathway">
    <text evidence="3">Cofactor biosynthesis; tetrahydrofolylpolyglutamate biosynthesis.</text>
</comment>
<evidence type="ECO:0000259" key="19">
    <source>
        <dbReference type="Pfam" id="PF02875"/>
    </source>
</evidence>
<dbReference type="GO" id="GO:0004326">
    <property type="term" value="F:tetrahydrofolylpolyglutamate synthase activity"/>
    <property type="evidence" value="ECO:0007669"/>
    <property type="project" value="UniProtKB-EC"/>
</dbReference>
<keyword evidence="14" id="KW-0289">Folate biosynthesis</keyword>
<dbReference type="PROSITE" id="PS01012">
    <property type="entry name" value="FOLYLPOLYGLU_SYNT_2"/>
    <property type="match status" value="1"/>
</dbReference>
<evidence type="ECO:0000256" key="13">
    <source>
        <dbReference type="ARBA" id="ARBA00022842"/>
    </source>
</evidence>
<keyword evidence="11 18" id="KW-0547">Nucleotide-binding</keyword>
<keyword evidence="12 18" id="KW-0067">ATP-binding</keyword>